<dbReference type="Proteomes" id="UP000650833">
    <property type="component" value="Unassembled WGS sequence"/>
</dbReference>
<feature type="compositionally biased region" description="Low complexity" evidence="1">
    <location>
        <begin position="30"/>
        <end position="62"/>
    </location>
</feature>
<protein>
    <recommendedName>
        <fullName evidence="2">DUF4097 domain-containing protein</fullName>
    </recommendedName>
</protein>
<gene>
    <name evidence="3" type="ORF">INT46_005822</name>
</gene>
<organism evidence="3 4">
    <name type="scientific">Mucor plumbeus</name>
    <dbReference type="NCBI Taxonomy" id="97098"/>
    <lineage>
        <taxon>Eukaryota</taxon>
        <taxon>Fungi</taxon>
        <taxon>Fungi incertae sedis</taxon>
        <taxon>Mucoromycota</taxon>
        <taxon>Mucoromycotina</taxon>
        <taxon>Mucoromycetes</taxon>
        <taxon>Mucorales</taxon>
        <taxon>Mucorineae</taxon>
        <taxon>Mucoraceae</taxon>
        <taxon>Mucor</taxon>
    </lineage>
</organism>
<dbReference type="AlphaFoldDB" id="A0A8H7QBA7"/>
<dbReference type="OrthoDB" id="5570013at2759"/>
<accession>A0A8H7QBA7</accession>
<feature type="region of interest" description="Disordered" evidence="1">
    <location>
        <begin position="1"/>
        <end position="102"/>
    </location>
</feature>
<evidence type="ECO:0000313" key="4">
    <source>
        <dbReference type="Proteomes" id="UP000650833"/>
    </source>
</evidence>
<dbReference type="InterPro" id="IPR025164">
    <property type="entry name" value="Toastrack_DUF4097"/>
</dbReference>
<reference evidence="3" key="1">
    <citation type="submission" date="2020-12" db="EMBL/GenBank/DDBJ databases">
        <title>Metabolic potential, ecology and presence of endohyphal bacteria is reflected in genomic diversity of Mucoromycotina.</title>
        <authorList>
            <person name="Muszewska A."/>
            <person name="Okrasinska A."/>
            <person name="Steczkiewicz K."/>
            <person name="Drgas O."/>
            <person name="Orlowska M."/>
            <person name="Perlinska-Lenart U."/>
            <person name="Aleksandrzak-Piekarczyk T."/>
            <person name="Szatraj K."/>
            <person name="Zielenkiewicz U."/>
            <person name="Pilsyk S."/>
            <person name="Malc E."/>
            <person name="Mieczkowski P."/>
            <person name="Kruszewska J.S."/>
            <person name="Biernat P."/>
            <person name="Pawlowska J."/>
        </authorList>
    </citation>
    <scope>NUCLEOTIDE SEQUENCE</scope>
    <source>
        <strain evidence="3">CBS 226.32</strain>
    </source>
</reference>
<comment type="caution">
    <text evidence="3">The sequence shown here is derived from an EMBL/GenBank/DDBJ whole genome shotgun (WGS) entry which is preliminary data.</text>
</comment>
<keyword evidence="4" id="KW-1185">Reference proteome</keyword>
<proteinExistence type="predicted"/>
<feature type="region of interest" description="Disordered" evidence="1">
    <location>
        <begin position="459"/>
        <end position="565"/>
    </location>
</feature>
<feature type="compositionally biased region" description="Polar residues" evidence="1">
    <location>
        <begin position="549"/>
        <end position="565"/>
    </location>
</feature>
<evidence type="ECO:0000256" key="1">
    <source>
        <dbReference type="SAM" id="MobiDB-lite"/>
    </source>
</evidence>
<evidence type="ECO:0000313" key="3">
    <source>
        <dbReference type="EMBL" id="KAG2189764.1"/>
    </source>
</evidence>
<feature type="domain" description="DUF4097" evidence="2">
    <location>
        <begin position="694"/>
        <end position="886"/>
    </location>
</feature>
<dbReference type="Pfam" id="PF13349">
    <property type="entry name" value="DUF4097"/>
    <property type="match status" value="1"/>
</dbReference>
<dbReference type="EMBL" id="JAEPRC010001202">
    <property type="protein sequence ID" value="KAG2189764.1"/>
    <property type="molecule type" value="Genomic_DNA"/>
</dbReference>
<evidence type="ECO:0000259" key="2">
    <source>
        <dbReference type="Pfam" id="PF13349"/>
    </source>
</evidence>
<feature type="compositionally biased region" description="Polar residues" evidence="1">
    <location>
        <begin position="462"/>
        <end position="473"/>
    </location>
</feature>
<sequence length="946" mass="103132">MPSKDSLFFSNKIEKEPFDLPPPYTPSDTASQASSSSNHYQRSNQYEEASSSSSGANVSNNLSPPPPNYDTVHEQHGFLSNNSNNNSFDQKGKAPSRDNYNLPGIGGINMRGITYDVNRGPIGNVLGLAGNIVGYTTSRALGVTSAATGAAFGTVGAATDIASTSVRNASNSARSAMGIVEEFVNAKIERRDERMRAKSLRKDQRCERREMKHEQREARKCQKAWGSCDRNTSDSYVINSNDYTNNGSQPHQAHAPYGSHQDSRKLFIKQSNKPFVFDRSWTGEECTLQTSNGHLSVHGSLTASDKINLETSNANITVDGQLMAKNSISIKTSNGVFNLQGPSISTKELKIITNNAPLNYNSFIEAKTIDLKTKNAPIILSTVSVGSELRAKTSNASVEIHINDIVSNSAIIEIESSNAPVNVHVPNNFSGYFSVKTSSSAHASVVAKNSENCELNFETDENNYNAGSSGYTSTPPPPQIVYKPDEVTSADLTPPPPYSPDRSDRNSEGGSSGYGSVRNSIEQQQHGLLAPSSPRNATSNYPPPKRVWNSHSDYQQLPPTSQSLNQEAVSPSLSILLWLVIYIYSGKLFSTPPSYGDGHYGCNSNAVTWNDIPNTIEFDDNVELVINGRVSNGLVTIIPLEDRHGGSILSDIQVHPPSLQDKMTFDVQHNYDGGDSTKLILQMPQNFENEDCISVNIEIRLPYAANRLFVNVKNIDVKVQPFVKDVDDVDVKTSNGRIDFGSWSGESLKLSTQDGELKVGRLTASGSVYLENANALVQLTENIDAKRMISVKNSNGAVEAFGSLRADNSVDIETSNAYIKLFQVFSDSVSVSNANNEIQVDYIEAKNQVLAKSSNGPVTISVGATKNNQVRVINSNAHVNLHMTKEFEGSFVLSTSHGEVTIENGQDIQYQDDLEYLKRGYRGERGKGDLVVETNNADVHVAFDME</sequence>
<feature type="compositionally biased region" description="Polar residues" evidence="1">
    <location>
        <begin position="517"/>
        <end position="526"/>
    </location>
</feature>
<name>A0A8H7QBA7_9FUNG</name>